<feature type="compositionally biased region" description="Polar residues" evidence="4">
    <location>
        <begin position="77"/>
        <end position="92"/>
    </location>
</feature>
<feature type="compositionally biased region" description="Polar residues" evidence="4">
    <location>
        <begin position="278"/>
        <end position="290"/>
    </location>
</feature>
<feature type="compositionally biased region" description="Basic and acidic residues" evidence="4">
    <location>
        <begin position="437"/>
        <end position="455"/>
    </location>
</feature>
<evidence type="ECO:0000256" key="3">
    <source>
        <dbReference type="ARBA" id="ARBA00023212"/>
    </source>
</evidence>
<gene>
    <name evidence="5" type="primary">MHP1</name>
    <name evidence="5" type="ORF">BN1211_1195</name>
</gene>
<feature type="compositionally biased region" description="Basic and acidic residues" evidence="4">
    <location>
        <begin position="386"/>
        <end position="399"/>
    </location>
</feature>
<evidence type="ECO:0000256" key="1">
    <source>
        <dbReference type="ARBA" id="ARBA00004245"/>
    </source>
</evidence>
<feature type="compositionally biased region" description="Acidic residues" evidence="4">
    <location>
        <begin position="1204"/>
        <end position="1218"/>
    </location>
</feature>
<feature type="compositionally biased region" description="Polar residues" evidence="4">
    <location>
        <begin position="54"/>
        <end position="68"/>
    </location>
</feature>
<feature type="compositionally biased region" description="Low complexity" evidence="4">
    <location>
        <begin position="400"/>
        <end position="410"/>
    </location>
</feature>
<comment type="subcellular location">
    <subcellularLocation>
        <location evidence="1">Cytoplasm</location>
        <location evidence="1">Cytoskeleton</location>
    </subcellularLocation>
</comment>
<feature type="region of interest" description="Disordered" evidence="4">
    <location>
        <begin position="1189"/>
        <end position="1226"/>
    </location>
</feature>
<dbReference type="Gene3D" id="3.80.10.10">
    <property type="entry name" value="Ribonuclease Inhibitor"/>
    <property type="match status" value="1"/>
</dbReference>
<feature type="region of interest" description="Disordered" evidence="4">
    <location>
        <begin position="386"/>
        <end position="459"/>
    </location>
</feature>
<evidence type="ECO:0000313" key="5">
    <source>
        <dbReference type="EMBL" id="CEP21166.1"/>
    </source>
</evidence>
<sequence>MTGTRKDREVSNNEIDWFLRGKLPESQAPMPVPHKHTSSASSSHTVKSAVPASQARSPSPVHSPQALSTGLRPTPSPAQESTGHILTRTKSLPAQPVKKKGFFKSIFSKKSSEPQRLQSPTLKPMSRDDSHLSAKKPAAASGHDSSERLQRTKSLAFDNAHLDPKLEEFFRYYKAKGFDKLQQDLSTEREETSNKAPSVSSSISSASRSDKKKSTIQVQFDVRGRPIPPHPATSPWPSAMVHEKKAVPAGMAPVDSAGQQSSNSGSRLGFLRRHHSSASDSTLSRTTSAAKESPAKPTAVVIPGLENLPKLKRVSFDVPVFFNDPPQQIPSRTPRKGEVEILKDGSIVIHKLSLAERRQILTQGGGGLVVGGSGHLKITTQPPEGEALKQAHESEHTDESPGSPGSPVSPTDSIDSDISENEGHSRARAVAAAEAAAEARGHEAPNELSRTRTNCEDEVTVSTHATKINIDKPMIRHNKSSASLATNSTGTDMTVDQDGVYPPQDTKVPLDVLYTRCCHLREILPIPATMKQIKPKSTDPIALLQLRNPKPSLVEVLTFSDFISIAPVLCVSLDGVSLSSEMFRIILSALVAKKEFEKLTLRNTPIDEMGWRLLCWFLTKNKSLSRIDLTNVPSLHTNVQKPSKTSTPSTIVRMECDMNSRSDMNWNLFNAALMSRNGVEELIINGAKMSDEEFANLIDLGVSISTKRLGLAYNDLTKNQVMVLGSKLDVTKVIGLDLGYNDLSTTIKDFLGAMTDERIRQANFRFLSFNSCNLNNDGGVVDRFISNSTGLKDLRYLDLSNNKKLFPAIMIGLAQCLPLFPRLSRIHLEYNDMNQNTIVAFAELIPFCKSLSYVSLIGNHIDFTAASALATAIKNSKSVMTLDIDFDEIPAKFKDEISLYTVRNMQQEISSHGQVGSDLAENELNDLQEEITKLITAHDDNNIDSKLVERLLKKTLRVRKNIHDSIDELFKLRLQGQLNTEGKEALIRFCFIDSSIEKGLHLLGKRATIHDMIHKIEIESKDSHRSPLAANPMARRSSTNIALSDYMDTHGHAELLPFGVSQTHVDHSETQAITEDDPGRAKDDSKLKEEASVLKLAGMIKSSGLVDQIIADDQLANAISNISGEDLKNSILKSNDVDTVMDALEKLKEKGVTIGDIYKKSHPSDHQDNFLSNKDRDILTQTMQNTASNMPAKKIVSNVSEADSGSETESDTEEEEELNNAYDQILDTLQRVRTSTGA</sequence>
<feature type="region of interest" description="Disordered" evidence="4">
    <location>
        <begin position="481"/>
        <end position="502"/>
    </location>
</feature>
<dbReference type="EMBL" id="CDQK01000001">
    <property type="protein sequence ID" value="CEP21166.1"/>
    <property type="molecule type" value="Genomic_DNA"/>
</dbReference>
<dbReference type="InterPro" id="IPR032675">
    <property type="entry name" value="LRR_dom_sf"/>
</dbReference>
<dbReference type="InterPro" id="IPR052410">
    <property type="entry name" value="DRC5"/>
</dbReference>
<keyword evidence="2" id="KW-0963">Cytoplasm</keyword>
<feature type="compositionally biased region" description="Low complexity" evidence="4">
    <location>
        <begin position="38"/>
        <end position="50"/>
    </location>
</feature>
<organism evidence="5 6">
    <name type="scientific">Cyberlindnera jadinii (strain ATCC 18201 / CBS 1600 / BCRC 20928 / JCM 3617 / NBRC 0987 / NRRL Y-1542)</name>
    <name type="common">Torula yeast</name>
    <name type="synonym">Candida utilis</name>
    <dbReference type="NCBI Taxonomy" id="983966"/>
    <lineage>
        <taxon>Eukaryota</taxon>
        <taxon>Fungi</taxon>
        <taxon>Dikarya</taxon>
        <taxon>Ascomycota</taxon>
        <taxon>Saccharomycotina</taxon>
        <taxon>Saccharomycetes</taxon>
        <taxon>Phaffomycetales</taxon>
        <taxon>Phaffomycetaceae</taxon>
        <taxon>Cyberlindnera</taxon>
    </lineage>
</organism>
<feature type="compositionally biased region" description="Basic and acidic residues" evidence="4">
    <location>
        <begin position="184"/>
        <end position="193"/>
    </location>
</feature>
<evidence type="ECO:0000256" key="4">
    <source>
        <dbReference type="SAM" id="MobiDB-lite"/>
    </source>
</evidence>
<evidence type="ECO:0000313" key="6">
    <source>
        <dbReference type="Proteomes" id="UP000038830"/>
    </source>
</evidence>
<feature type="compositionally biased region" description="Polar residues" evidence="4">
    <location>
        <begin position="257"/>
        <end position="266"/>
    </location>
</feature>
<protein>
    <submittedName>
        <fullName evidence="5">MHP1 protein</fullName>
    </submittedName>
</protein>
<feature type="compositionally biased region" description="Polar residues" evidence="4">
    <location>
        <begin position="481"/>
        <end position="494"/>
    </location>
</feature>
<reference evidence="6" key="1">
    <citation type="journal article" date="2015" name="J. Biotechnol.">
        <title>The structure of the Cyberlindnera jadinii genome and its relation to Candida utilis analyzed by the occurrence of single nucleotide polymorphisms.</title>
        <authorList>
            <person name="Rupp O."/>
            <person name="Brinkrolf K."/>
            <person name="Buerth C."/>
            <person name="Kunigo M."/>
            <person name="Schneider J."/>
            <person name="Jaenicke S."/>
            <person name="Goesmann A."/>
            <person name="Puehler A."/>
            <person name="Jaeger K.-E."/>
            <person name="Ernst J.F."/>
        </authorList>
    </citation>
    <scope>NUCLEOTIDE SEQUENCE [LARGE SCALE GENOMIC DNA]</scope>
    <source>
        <strain evidence="6">ATCC 18201 / CBS 1600 / BCRC 20928 / JCM 3617 / NBRC 0987 / NRRL Y-1542</strain>
    </source>
</reference>
<keyword evidence="3" id="KW-0206">Cytoskeleton</keyword>
<feature type="region of interest" description="Disordered" evidence="4">
    <location>
        <begin position="1"/>
        <end position="160"/>
    </location>
</feature>
<feature type="compositionally biased region" description="Low complexity" evidence="4">
    <location>
        <begin position="194"/>
        <end position="207"/>
    </location>
</feature>
<dbReference type="PANTHER" id="PTHR24107">
    <property type="entry name" value="YNEIN REGULATORY COMPLEX SUBUNIT 5"/>
    <property type="match status" value="1"/>
</dbReference>
<proteinExistence type="predicted"/>
<evidence type="ECO:0000256" key="2">
    <source>
        <dbReference type="ARBA" id="ARBA00022490"/>
    </source>
</evidence>
<dbReference type="SUPFAM" id="SSF52047">
    <property type="entry name" value="RNI-like"/>
    <property type="match status" value="1"/>
</dbReference>
<dbReference type="AlphaFoldDB" id="A0A0H5C0J9"/>
<dbReference type="Proteomes" id="UP000038830">
    <property type="component" value="Unassembled WGS sequence"/>
</dbReference>
<feature type="compositionally biased region" description="Basic and acidic residues" evidence="4">
    <location>
        <begin position="1"/>
        <end position="23"/>
    </location>
</feature>
<dbReference type="PANTHER" id="PTHR24107:SF2">
    <property type="entry name" value="NLR FAMILY CARD DOMAIN CONTAINING 3"/>
    <property type="match status" value="1"/>
</dbReference>
<feature type="region of interest" description="Disordered" evidence="4">
    <location>
        <begin position="184"/>
        <end position="297"/>
    </location>
</feature>
<accession>A0A0H5C0J9</accession>
<dbReference type="GO" id="GO:0005856">
    <property type="term" value="C:cytoskeleton"/>
    <property type="evidence" value="ECO:0007669"/>
    <property type="project" value="UniProtKB-SubCell"/>
</dbReference>
<name>A0A0H5C0J9_CYBJN</name>